<feature type="chain" id="PRO_5041683041" evidence="1">
    <location>
        <begin position="25"/>
        <end position="197"/>
    </location>
</feature>
<feature type="signal peptide" evidence="1">
    <location>
        <begin position="1"/>
        <end position="24"/>
    </location>
</feature>
<feature type="domain" description="Lipid/polyisoprenoid-binding YceI-like" evidence="2">
    <location>
        <begin position="28"/>
        <end position="193"/>
    </location>
</feature>
<dbReference type="AlphaFoldDB" id="A0AA86MJM1"/>
<proteinExistence type="predicted"/>
<evidence type="ECO:0000313" key="3">
    <source>
        <dbReference type="EMBL" id="BET27657.1"/>
    </source>
</evidence>
<dbReference type="RefSeq" id="WP_130557283.1">
    <property type="nucleotide sequence ID" value="NZ_AP028947.1"/>
</dbReference>
<dbReference type="SMART" id="SM00867">
    <property type="entry name" value="YceI"/>
    <property type="match status" value="1"/>
</dbReference>
<name>A0AA86MJM1_9BURK</name>
<dbReference type="InterPro" id="IPR036761">
    <property type="entry name" value="TTHA0802/YceI-like_sf"/>
</dbReference>
<dbReference type="PANTHER" id="PTHR34406:SF2">
    <property type="entry name" value="PERIPLASMIC PROTEIN"/>
    <property type="match status" value="1"/>
</dbReference>
<dbReference type="InterPro" id="IPR007372">
    <property type="entry name" value="Lipid/polyisoprenoid-bd_YceI"/>
</dbReference>
<protein>
    <submittedName>
        <fullName evidence="3">YceI family protein</fullName>
    </submittedName>
</protein>
<evidence type="ECO:0000259" key="2">
    <source>
        <dbReference type="SMART" id="SM00867"/>
    </source>
</evidence>
<keyword evidence="4" id="KW-1185">Reference proteome</keyword>
<dbReference type="PANTHER" id="PTHR34406">
    <property type="entry name" value="PROTEIN YCEI"/>
    <property type="match status" value="1"/>
</dbReference>
<dbReference type="Proteomes" id="UP001329151">
    <property type="component" value="Chromosome"/>
</dbReference>
<dbReference type="Gene3D" id="2.40.128.110">
    <property type="entry name" value="Lipid/polyisoprenoid-binding, YceI-like"/>
    <property type="match status" value="1"/>
</dbReference>
<dbReference type="EMBL" id="AP028947">
    <property type="protein sequence ID" value="BET27657.1"/>
    <property type="molecule type" value="Genomic_DNA"/>
</dbReference>
<gene>
    <name evidence="3" type="ORF">RGQ30_31580</name>
</gene>
<reference evidence="3 4" key="1">
    <citation type="submission" date="2023-10" db="EMBL/GenBank/DDBJ databases">
        <title>Complete Genome Sequence of Limnobacter thiooxidans CS-K2T, Isolated from freshwater lake sediments in Bavaria, Germany.</title>
        <authorList>
            <person name="Naruki M."/>
            <person name="Watanabe A."/>
            <person name="Warashina T."/>
            <person name="Morita T."/>
            <person name="Arakawa K."/>
        </authorList>
    </citation>
    <scope>NUCLEOTIDE SEQUENCE [LARGE SCALE GENOMIC DNA]</scope>
    <source>
        <strain evidence="3 4">CS-K2</strain>
    </source>
</reference>
<accession>A0AA86MJM1</accession>
<evidence type="ECO:0000313" key="4">
    <source>
        <dbReference type="Proteomes" id="UP001329151"/>
    </source>
</evidence>
<organism evidence="3 4">
    <name type="scientific">Limnobacter thiooxidans</name>
    <dbReference type="NCBI Taxonomy" id="131080"/>
    <lineage>
        <taxon>Bacteria</taxon>
        <taxon>Pseudomonadati</taxon>
        <taxon>Pseudomonadota</taxon>
        <taxon>Betaproteobacteria</taxon>
        <taxon>Burkholderiales</taxon>
        <taxon>Burkholderiaceae</taxon>
        <taxon>Limnobacter</taxon>
    </lineage>
</organism>
<dbReference type="KEGG" id="lto:RGQ30_31580"/>
<dbReference type="SUPFAM" id="SSF101874">
    <property type="entry name" value="YceI-like"/>
    <property type="match status" value="1"/>
</dbReference>
<evidence type="ECO:0000256" key="1">
    <source>
        <dbReference type="SAM" id="SignalP"/>
    </source>
</evidence>
<dbReference type="Pfam" id="PF04264">
    <property type="entry name" value="YceI"/>
    <property type="match status" value="1"/>
</dbReference>
<keyword evidence="1" id="KW-0732">Signal</keyword>
<sequence length="197" mass="21441">MFKQVSKTVLASAMALGMVGAASAAVDTYIVDPSHTFPSFEADHMGGLSLWRGQFEKSKGTVTLDRANKTGTVNIEIEAASLDFGHGKMNEHAKGVDMFDVEAHPTITYKASKMRFEGDKPVEVLGDLTLKGITKPVPLKINTFKCIMHPMKKAEVCGADAVAEFKRTDFDLGYAVDKGFFPEVKVLITIEAVKQPK</sequence>